<name>G4RBW7_PELHB</name>
<dbReference type="KEGG" id="phl:KKY_589"/>
<keyword evidence="3" id="KW-1185">Reference proteome</keyword>
<dbReference type="EMBL" id="CP003075">
    <property type="protein sequence ID" value="AEQ50630.1"/>
    <property type="molecule type" value="Genomic_DNA"/>
</dbReference>
<gene>
    <name evidence="2" type="ordered locus">KKY_589</name>
</gene>
<dbReference type="AlphaFoldDB" id="G4RBW7"/>
<reference evidence="2 3" key="1">
    <citation type="journal article" date="2012" name="J. Bacteriol.">
        <title>Complete genome sequence of Pelagibacterium halotolerans B2T.</title>
        <authorList>
            <person name="Huo Y.Y."/>
            <person name="Cheng H."/>
            <person name="Han X.F."/>
            <person name="Jiang X.W."/>
            <person name="Sun C."/>
            <person name="Zhang X.Q."/>
            <person name="Zhu X.F."/>
            <person name="Liu Y.F."/>
            <person name="Li P.F."/>
            <person name="Ni P.X."/>
            <person name="Wu M."/>
        </authorList>
    </citation>
    <scope>NUCLEOTIDE SEQUENCE [LARGE SCALE GENOMIC DNA]</scope>
    <source>
        <strain evidence="3">DSM 22347 / JCM 15775 / CGMCC 1.7692 / B2</strain>
    </source>
</reference>
<dbReference type="HOGENOM" id="CLU_2261075_0_0_5"/>
<protein>
    <recommendedName>
        <fullName evidence="4">Valyl-tRNA synthetase</fullName>
    </recommendedName>
</protein>
<feature type="chain" id="PRO_5003467586" description="Valyl-tRNA synthetase" evidence="1">
    <location>
        <begin position="23"/>
        <end position="103"/>
    </location>
</feature>
<evidence type="ECO:0000256" key="1">
    <source>
        <dbReference type="SAM" id="SignalP"/>
    </source>
</evidence>
<evidence type="ECO:0000313" key="3">
    <source>
        <dbReference type="Proteomes" id="UP000008850"/>
    </source>
</evidence>
<proteinExistence type="predicted"/>
<dbReference type="RefSeq" id="WP_014129779.1">
    <property type="nucleotide sequence ID" value="NC_016078.1"/>
</dbReference>
<evidence type="ECO:0008006" key="4">
    <source>
        <dbReference type="Google" id="ProtNLM"/>
    </source>
</evidence>
<dbReference type="STRING" id="1082931.KKY_589"/>
<organism evidence="2 3">
    <name type="scientific">Pelagibacterium halotolerans (strain DSM 22347 / JCM 15775 / CGMCC 1.7692 / B2)</name>
    <dbReference type="NCBI Taxonomy" id="1082931"/>
    <lineage>
        <taxon>Bacteria</taxon>
        <taxon>Pseudomonadati</taxon>
        <taxon>Pseudomonadota</taxon>
        <taxon>Alphaproteobacteria</taxon>
        <taxon>Hyphomicrobiales</taxon>
        <taxon>Devosiaceae</taxon>
        <taxon>Pelagibacterium</taxon>
    </lineage>
</organism>
<feature type="signal peptide" evidence="1">
    <location>
        <begin position="1"/>
        <end position="22"/>
    </location>
</feature>
<keyword evidence="1" id="KW-0732">Signal</keyword>
<sequence>MKCAFVVAVVAVTALISEPAIAYTAKGAVPCSEVMVEHYIEGHRDMNRSWLLGYFTARNLHEDADVGRGVDDELIYDRAYKYCAANLDKSWDDAAHSVYDNML</sequence>
<accession>G4RBW7</accession>
<dbReference type="Proteomes" id="UP000008850">
    <property type="component" value="Chromosome"/>
</dbReference>
<evidence type="ECO:0000313" key="2">
    <source>
        <dbReference type="EMBL" id="AEQ50630.1"/>
    </source>
</evidence>